<accession>A0ABV1BRC1</accession>
<sequence>MYKIRLISCYFGELKSEFYLWLNSCGYNKTIDFLFVTDQEIIADICPPNVKILHTTLKCIKDVADRIFNFDVELGTPYKLCDYKVAYGLIFQEELRQYDFWGYCDSDMVLGNIRKYITDEILEGYDKILPLGHLSIYRNTDEINRRFMECPDIMDYHEVFSSPRIFQFDETPGIYAMYKKRSWRMLEYIPFLDIVSGYDQRLTKYVYAKRMYGVQVQNHTQQIFCFARGEIIEKYRNKKNALCEHRYIYIHSSKRHYQCPYNEIPKQYVFMPDKICETDNVDDIESLSDYSIKTNCTIEKMLLHMLTMRGKVNNKIRSLVRGGK</sequence>
<dbReference type="InterPro" id="IPR046733">
    <property type="entry name" value="DUF6625"/>
</dbReference>
<evidence type="ECO:0000313" key="2">
    <source>
        <dbReference type="Proteomes" id="UP001496146"/>
    </source>
</evidence>
<proteinExistence type="predicted"/>
<name>A0ABV1BRC1_9FIRM</name>
<dbReference type="EMBL" id="JBBMEP010000014">
    <property type="protein sequence ID" value="MEQ2377404.1"/>
    <property type="molecule type" value="Genomic_DNA"/>
</dbReference>
<keyword evidence="2" id="KW-1185">Reference proteome</keyword>
<organism evidence="1 2">
    <name type="scientific">Faecalibacterium faecis</name>
    <dbReference type="NCBI Taxonomy" id="3133157"/>
    <lineage>
        <taxon>Bacteria</taxon>
        <taxon>Bacillati</taxon>
        <taxon>Bacillota</taxon>
        <taxon>Clostridia</taxon>
        <taxon>Eubacteriales</taxon>
        <taxon>Oscillospiraceae</taxon>
        <taxon>Faecalibacterium</taxon>
    </lineage>
</organism>
<dbReference type="Pfam" id="PF20330">
    <property type="entry name" value="DUF6625"/>
    <property type="match status" value="1"/>
</dbReference>
<reference evidence="1 2" key="1">
    <citation type="submission" date="2024-03" db="EMBL/GenBank/DDBJ databases">
        <title>Human intestinal bacterial collection.</title>
        <authorList>
            <person name="Pauvert C."/>
            <person name="Hitch T.C.A."/>
            <person name="Clavel T."/>
        </authorList>
    </citation>
    <scope>NUCLEOTIDE SEQUENCE [LARGE SCALE GENOMIC DNA]</scope>
    <source>
        <strain evidence="1 2">CLA-JM-H7-B</strain>
    </source>
</reference>
<comment type="caution">
    <text evidence="1">The sequence shown here is derived from an EMBL/GenBank/DDBJ whole genome shotgun (WGS) entry which is preliminary data.</text>
</comment>
<dbReference type="Proteomes" id="UP001496146">
    <property type="component" value="Unassembled WGS sequence"/>
</dbReference>
<dbReference type="RefSeq" id="WP_349137891.1">
    <property type="nucleotide sequence ID" value="NZ_JBBMEP010000014.1"/>
</dbReference>
<protein>
    <submittedName>
        <fullName evidence="1">DUF6625 family protein</fullName>
    </submittedName>
</protein>
<evidence type="ECO:0000313" key="1">
    <source>
        <dbReference type="EMBL" id="MEQ2377404.1"/>
    </source>
</evidence>
<gene>
    <name evidence="1" type="ORF">WMO17_08610</name>
</gene>